<reference evidence="2" key="1">
    <citation type="journal article" date="2023" name="Plant J.">
        <title>The genome of the king protea, Protea cynaroides.</title>
        <authorList>
            <person name="Chang J."/>
            <person name="Duong T.A."/>
            <person name="Schoeman C."/>
            <person name="Ma X."/>
            <person name="Roodt D."/>
            <person name="Barker N."/>
            <person name="Li Z."/>
            <person name="Van de Peer Y."/>
            <person name="Mizrachi E."/>
        </authorList>
    </citation>
    <scope>NUCLEOTIDE SEQUENCE</scope>
    <source>
        <tissue evidence="2">Young leaves</tissue>
    </source>
</reference>
<organism evidence="2 3">
    <name type="scientific">Protea cynaroides</name>
    <dbReference type="NCBI Taxonomy" id="273540"/>
    <lineage>
        <taxon>Eukaryota</taxon>
        <taxon>Viridiplantae</taxon>
        <taxon>Streptophyta</taxon>
        <taxon>Embryophyta</taxon>
        <taxon>Tracheophyta</taxon>
        <taxon>Spermatophyta</taxon>
        <taxon>Magnoliopsida</taxon>
        <taxon>Proteales</taxon>
        <taxon>Proteaceae</taxon>
        <taxon>Protea</taxon>
    </lineage>
</organism>
<dbReference type="EMBL" id="JAMYWD010000012">
    <property type="protein sequence ID" value="KAJ4951862.1"/>
    <property type="molecule type" value="Genomic_DNA"/>
</dbReference>
<protein>
    <submittedName>
        <fullName evidence="2">Uncharacterized protein</fullName>
    </submittedName>
</protein>
<evidence type="ECO:0000313" key="3">
    <source>
        <dbReference type="Proteomes" id="UP001141806"/>
    </source>
</evidence>
<gene>
    <name evidence="2" type="ORF">NE237_028694</name>
</gene>
<feature type="compositionally biased region" description="Basic residues" evidence="1">
    <location>
        <begin position="218"/>
        <end position="239"/>
    </location>
</feature>
<name>A0A9Q0GPU8_9MAGN</name>
<dbReference type="AlphaFoldDB" id="A0A9Q0GPU8"/>
<keyword evidence="3" id="KW-1185">Reference proteome</keyword>
<evidence type="ECO:0000256" key="1">
    <source>
        <dbReference type="SAM" id="MobiDB-lite"/>
    </source>
</evidence>
<dbReference type="Proteomes" id="UP001141806">
    <property type="component" value="Unassembled WGS sequence"/>
</dbReference>
<dbReference type="PANTHER" id="PTHR38365">
    <property type="entry name" value="C2 DOMAIN-CONTAINING PROTEIN-RELATED"/>
    <property type="match status" value="1"/>
</dbReference>
<dbReference type="OrthoDB" id="1039460at2759"/>
<proteinExistence type="predicted"/>
<comment type="caution">
    <text evidence="2">The sequence shown here is derived from an EMBL/GenBank/DDBJ whole genome shotgun (WGS) entry which is preliminary data.</text>
</comment>
<feature type="region of interest" description="Disordered" evidence="1">
    <location>
        <begin position="214"/>
        <end position="239"/>
    </location>
</feature>
<sequence>MTEIMVYGGARKDSNHGKMVIVDDKKYAFEENEGNQIFLQVDIKRVKMISSSSYSLLPIHYYVVAWITSPFGAALVHTRPWVVGMPVPSTSKQCCYVPIPIDEHLFTTSLSLEVIRAASIDEAGTSTGEILLGKARIRLSKTFKKPVEAVCDLVKNMGTGCRLQGQLEVNLKVWSPKKHKSPEQAAAAAAALAPPMCCEVINIDDDSDVEIVHQNNNNRRRKRRRDRRNQQVHRRYNLW</sequence>
<accession>A0A9Q0GPU8</accession>
<evidence type="ECO:0000313" key="2">
    <source>
        <dbReference type="EMBL" id="KAJ4951862.1"/>
    </source>
</evidence>
<dbReference type="PANTHER" id="PTHR38365:SF1">
    <property type="entry name" value="C2 DOMAIN-CONTAINING PROTEIN"/>
    <property type="match status" value="1"/>
</dbReference>